<dbReference type="AlphaFoldDB" id="A0A812Q181"/>
<reference evidence="2" key="1">
    <citation type="submission" date="2021-02" db="EMBL/GenBank/DDBJ databases">
        <authorList>
            <person name="Dougan E. K."/>
            <person name="Rhodes N."/>
            <person name="Thang M."/>
            <person name="Chan C."/>
        </authorList>
    </citation>
    <scope>NUCLEOTIDE SEQUENCE</scope>
</reference>
<feature type="non-terminal residue" evidence="2">
    <location>
        <position position="1"/>
    </location>
</feature>
<gene>
    <name evidence="2" type="ORF">SNAT2548_LOCUS20221</name>
</gene>
<protein>
    <recommendedName>
        <fullName evidence="4">Apple domain-containing protein</fullName>
    </recommendedName>
</protein>
<name>A0A812Q181_9DINO</name>
<organism evidence="2 3">
    <name type="scientific">Symbiodinium natans</name>
    <dbReference type="NCBI Taxonomy" id="878477"/>
    <lineage>
        <taxon>Eukaryota</taxon>
        <taxon>Sar</taxon>
        <taxon>Alveolata</taxon>
        <taxon>Dinophyceae</taxon>
        <taxon>Suessiales</taxon>
        <taxon>Symbiodiniaceae</taxon>
        <taxon>Symbiodinium</taxon>
    </lineage>
</organism>
<evidence type="ECO:0000313" key="2">
    <source>
        <dbReference type="EMBL" id="CAE7370642.1"/>
    </source>
</evidence>
<proteinExistence type="predicted"/>
<dbReference type="EMBL" id="CAJNDS010002204">
    <property type="protein sequence ID" value="CAE7370642.1"/>
    <property type="molecule type" value="Genomic_DNA"/>
</dbReference>
<sequence length="930" mass="100397">MSRPGFHGASARTACCSCGGGLRAATPFRYYSEPLLIGESAVTGHPLPRTASHYSVDVDCKLLEFNLTISGSTGQLQLQQGCDTIGCGRAVDDFQVTCIVTAHQGDLEASARLHVLASNFLVYESLALIVTDDTKTFPARFRPGEDPGGLALACIPTPEQEAPWQLEADGSLTVDASQKPKTGLTNLTLPWLSSAPGGLCQVRNSSNQTSNVLVVLPETWAKIEYPHDTLYVAPGTSFGPALNPSSGGEGSVAPTRFSASCEDKSVAVDVVFDELTGVASVAGFTLFHLNVETGALKLTPEERVSELLDGLQSKSHRGRLELSCKILGLFEWQVGVPVPPIVKTLEVFVQDATCWQDAQIPQAHVVQTLSGISEGDCRGACRTDVRCGAYNSQSNACQFLAPCGPHPVEGCQPFSAYVKITNCSIEHTCMNLTGSKPVWLYSGLFCPIAFERTTVGTPAGWAFRKSVATPQDVFYLAPETSEAAKCDGGLLLIRSNRTWDFENTSSKYIELFGEHLACLTADVPHGVVQATFDKGRQDLKIKHEKTFIGKGLQLMLKPQSCQAPVLSPEMSEALVVDDPSTTTDMDFTLHACDCFPQSWTGDPVTSKSASQLPPGSDNEYVPLTIEIAKGSLVCDQESLLALSTLLDASHEEDCHHACQLNNSCRFFWVGSAAAVQQCRLYTACPTLLTEAGASGILAARSSEKVCRRADPEKCWAFYRRKFLFATTSTSGPSDCAHQALLEQCDVNLMMGGEGVEDCSRCLYASLGWSRRRQGWQRKRQLSGSFASGSQLEVSCWSERYAAVTPWQAGTQKQSYSLSCSGGKWWGPHGEPGLSGFACGPCVQVVQPDYAGYQEKGEQELFFLPNLNINIGFDALWPMVVSSNGDLVDGSLKDGPRHQSSLVGREEDSSLLQWRARGQSAERDRNGATGI</sequence>
<keyword evidence="3" id="KW-1185">Reference proteome</keyword>
<evidence type="ECO:0000313" key="3">
    <source>
        <dbReference type="Proteomes" id="UP000604046"/>
    </source>
</evidence>
<dbReference type="Proteomes" id="UP000604046">
    <property type="component" value="Unassembled WGS sequence"/>
</dbReference>
<evidence type="ECO:0008006" key="4">
    <source>
        <dbReference type="Google" id="ProtNLM"/>
    </source>
</evidence>
<comment type="caution">
    <text evidence="2">The sequence shown here is derived from an EMBL/GenBank/DDBJ whole genome shotgun (WGS) entry which is preliminary data.</text>
</comment>
<accession>A0A812Q181</accession>
<feature type="region of interest" description="Disordered" evidence="1">
    <location>
        <begin position="887"/>
        <end position="930"/>
    </location>
</feature>
<evidence type="ECO:0000256" key="1">
    <source>
        <dbReference type="SAM" id="MobiDB-lite"/>
    </source>
</evidence>
<dbReference type="OrthoDB" id="412297at2759"/>
<feature type="compositionally biased region" description="Basic and acidic residues" evidence="1">
    <location>
        <begin position="919"/>
        <end position="930"/>
    </location>
</feature>